<reference evidence="5 7" key="1">
    <citation type="journal article" date="2020" name="Stud. Mycol.">
        <title>101 Dothideomycetes genomes: a test case for predicting lifestyles and emergence of pathogens.</title>
        <authorList>
            <person name="Haridas S."/>
            <person name="Albert R."/>
            <person name="Binder M."/>
            <person name="Bloem J."/>
            <person name="Labutti K."/>
            <person name="Salamov A."/>
            <person name="Andreopoulos B."/>
            <person name="Baker S."/>
            <person name="Barry K."/>
            <person name="Bills G."/>
            <person name="Bluhm B."/>
            <person name="Cannon C."/>
            <person name="Castanera R."/>
            <person name="Culley D."/>
            <person name="Daum C."/>
            <person name="Ezra D."/>
            <person name="Gonzalez J."/>
            <person name="Henrissat B."/>
            <person name="Kuo A."/>
            <person name="Liang C."/>
            <person name="Lipzen A."/>
            <person name="Lutzoni F."/>
            <person name="Magnuson J."/>
            <person name="Mondo S."/>
            <person name="Nolan M."/>
            <person name="Ohm R."/>
            <person name="Pangilinan J."/>
            <person name="Park H.-J."/>
            <person name="Ramirez L."/>
            <person name="Alfaro M."/>
            <person name="Sun H."/>
            <person name="Tritt A."/>
            <person name="Yoshinaga Y."/>
            <person name="Zwiers L.-H."/>
            <person name="Turgeon B."/>
            <person name="Goodwin S."/>
            <person name="Spatafora J."/>
            <person name="Crous P."/>
            <person name="Grigoriev I."/>
        </authorList>
    </citation>
    <scope>NUCLEOTIDE SEQUENCE</scope>
    <source>
        <strain evidence="5 7">CBS 304.34</strain>
    </source>
</reference>
<evidence type="ECO:0000256" key="3">
    <source>
        <dbReference type="SAM" id="MobiDB-lite"/>
    </source>
</evidence>
<feature type="coiled-coil region" evidence="2">
    <location>
        <begin position="38"/>
        <end position="72"/>
    </location>
</feature>
<protein>
    <recommendedName>
        <fullName evidence="4">GDP/GTP exchange factor Sec2 N-terminal domain-containing protein</fullName>
    </recommendedName>
</protein>
<evidence type="ECO:0000313" key="5">
    <source>
        <dbReference type="EMBL" id="KAF2808974.1"/>
    </source>
</evidence>
<dbReference type="AlphaFoldDB" id="A0A6A6YLW7"/>
<dbReference type="PANTHER" id="PTHR14430">
    <property type="entry name" value="RABIN3-RELATED"/>
    <property type="match status" value="1"/>
</dbReference>
<dbReference type="GeneID" id="54465295"/>
<feature type="domain" description="GDP/GTP exchange factor Sec2 N-terminal" evidence="4">
    <location>
        <begin position="134"/>
        <end position="207"/>
    </location>
</feature>
<keyword evidence="1 2" id="KW-0175">Coiled coil</keyword>
<feature type="coiled-coil region" evidence="2">
    <location>
        <begin position="167"/>
        <end position="194"/>
    </location>
</feature>
<organism evidence="5">
    <name type="scientific">Mytilinidion resinicola</name>
    <dbReference type="NCBI Taxonomy" id="574789"/>
    <lineage>
        <taxon>Eukaryota</taxon>
        <taxon>Fungi</taxon>
        <taxon>Dikarya</taxon>
        <taxon>Ascomycota</taxon>
        <taxon>Pezizomycotina</taxon>
        <taxon>Dothideomycetes</taxon>
        <taxon>Pleosporomycetidae</taxon>
        <taxon>Mytilinidiales</taxon>
        <taxon>Mytilinidiaceae</taxon>
        <taxon>Mytilinidion</taxon>
    </lineage>
</organism>
<dbReference type="Proteomes" id="UP000504636">
    <property type="component" value="Unplaced"/>
</dbReference>
<dbReference type="InterPro" id="IPR040351">
    <property type="entry name" value="RAB3IL/RAB3IP/Sec2"/>
</dbReference>
<evidence type="ECO:0000259" key="4">
    <source>
        <dbReference type="Pfam" id="PF06428"/>
    </source>
</evidence>
<keyword evidence="6" id="KW-1185">Reference proteome</keyword>
<dbReference type="GO" id="GO:0051286">
    <property type="term" value="C:cell tip"/>
    <property type="evidence" value="ECO:0007669"/>
    <property type="project" value="TreeGrafter"/>
</dbReference>
<accession>A0A6A6YLW7</accession>
<evidence type="ECO:0000313" key="7">
    <source>
        <dbReference type="RefSeq" id="XP_033575938.1"/>
    </source>
</evidence>
<name>A0A6A6YLW7_9PEZI</name>
<dbReference type="OrthoDB" id="5560525at2759"/>
<reference evidence="7" key="3">
    <citation type="submission" date="2025-04" db="UniProtKB">
        <authorList>
            <consortium name="RefSeq"/>
        </authorList>
    </citation>
    <scope>IDENTIFICATION</scope>
    <source>
        <strain evidence="7">CBS 304.34</strain>
    </source>
</reference>
<evidence type="ECO:0000256" key="1">
    <source>
        <dbReference type="ARBA" id="ARBA00023054"/>
    </source>
</evidence>
<proteinExistence type="predicted"/>
<evidence type="ECO:0000256" key="2">
    <source>
        <dbReference type="SAM" id="Coils"/>
    </source>
</evidence>
<dbReference type="SUPFAM" id="SSF144284">
    <property type="entry name" value="Sec2 N-terminal region"/>
    <property type="match status" value="1"/>
</dbReference>
<dbReference type="InterPro" id="IPR009449">
    <property type="entry name" value="Sec2_N"/>
</dbReference>
<evidence type="ECO:0000313" key="6">
    <source>
        <dbReference type="Proteomes" id="UP000504636"/>
    </source>
</evidence>
<feature type="compositionally biased region" description="Low complexity" evidence="3">
    <location>
        <begin position="99"/>
        <end position="111"/>
    </location>
</feature>
<sequence>MSTAVLTPTPSDDPFLRVQAHTCPQCGAEYAHTLDEHHDADKRRIAELESQIRLLTEKATSAVDKLADYENELRRLKSPPQPPPEPPRSSTDTDPARPTTSSSNKTSRFSSLLGTRRASPTEPPPLPPVPSPDLRAALEREQTLRAAAEGQLHAMSGEIEDLSVQLFQQANEMVATERKARAKLEARVAVLEERDGEKRARLERLEGAMKRIERVRGLLVGG</sequence>
<dbReference type="GO" id="GO:0005085">
    <property type="term" value="F:guanyl-nucleotide exchange factor activity"/>
    <property type="evidence" value="ECO:0007669"/>
    <property type="project" value="InterPro"/>
</dbReference>
<gene>
    <name evidence="5 7" type="ORF">BDZ99DRAFT_509386</name>
</gene>
<dbReference type="Pfam" id="PF06428">
    <property type="entry name" value="Sec2p"/>
    <property type="match status" value="1"/>
</dbReference>
<dbReference type="PANTHER" id="PTHR14430:SF4">
    <property type="entry name" value="GDP_GTP EXCHANGE FACTOR SEC2 N-TERMINAL DOMAIN-CONTAINING PROTEIN"/>
    <property type="match status" value="1"/>
</dbReference>
<dbReference type="EMBL" id="MU003702">
    <property type="protein sequence ID" value="KAF2808974.1"/>
    <property type="molecule type" value="Genomic_DNA"/>
</dbReference>
<dbReference type="GO" id="GO:0006887">
    <property type="term" value="P:exocytosis"/>
    <property type="evidence" value="ECO:0007669"/>
    <property type="project" value="TreeGrafter"/>
</dbReference>
<dbReference type="RefSeq" id="XP_033575938.1">
    <property type="nucleotide sequence ID" value="XM_033724402.1"/>
</dbReference>
<feature type="region of interest" description="Disordered" evidence="3">
    <location>
        <begin position="73"/>
        <end position="133"/>
    </location>
</feature>
<dbReference type="Gene3D" id="6.10.140.910">
    <property type="match status" value="1"/>
</dbReference>
<feature type="compositionally biased region" description="Pro residues" evidence="3">
    <location>
        <begin position="121"/>
        <end position="131"/>
    </location>
</feature>
<reference evidence="7" key="2">
    <citation type="submission" date="2020-04" db="EMBL/GenBank/DDBJ databases">
        <authorList>
            <consortium name="NCBI Genome Project"/>
        </authorList>
    </citation>
    <scope>NUCLEOTIDE SEQUENCE</scope>
    <source>
        <strain evidence="7">CBS 304.34</strain>
    </source>
</reference>
<dbReference type="GO" id="GO:0070319">
    <property type="term" value="C:Golgi to plasma membrane transport vesicle"/>
    <property type="evidence" value="ECO:0007669"/>
    <property type="project" value="TreeGrafter"/>
</dbReference>